<sequence>MPRTTGARVTRPTRPYSPTPAEFDRWTATIDTRRAAEKTSREKALIEALLAHPDSRHVIDLETTFPGGGARRIDLMTLEMVDGRPTVIAGEVKTYDDGRMRRNAEAWLTEDGKPEIFKQRKLYRHNIAANREAMATQYAIAAMQMIRLADAAGIDWDVPEAFRAAAEEGTVAVDPELRLIVVGESREARNYASWPPHRKRLIDAGFCGVELVEGQGLGQLSTVTAWSE</sequence>
<dbReference type="Proteomes" id="UP000182944">
    <property type="component" value="Unassembled WGS sequence"/>
</dbReference>
<feature type="region of interest" description="Disordered" evidence="1">
    <location>
        <begin position="1"/>
        <end position="22"/>
    </location>
</feature>
<gene>
    <name evidence="2" type="ORF">SAMN05444276_104173</name>
</gene>
<dbReference type="EMBL" id="FNNA01000004">
    <property type="protein sequence ID" value="SDX31955.1"/>
    <property type="molecule type" value="Genomic_DNA"/>
</dbReference>
<dbReference type="AlphaFoldDB" id="A0A1H3AQS8"/>
<evidence type="ECO:0000313" key="3">
    <source>
        <dbReference type="Proteomes" id="UP000182944"/>
    </source>
</evidence>
<protein>
    <submittedName>
        <fullName evidence="2">Uncharacterized protein</fullName>
    </submittedName>
</protein>
<accession>A0A1H3AQS8</accession>
<dbReference type="STRING" id="1545044.SAMN05444276_104173"/>
<proteinExistence type="predicted"/>
<keyword evidence="3" id="KW-1185">Reference proteome</keyword>
<evidence type="ECO:0000256" key="1">
    <source>
        <dbReference type="SAM" id="MobiDB-lite"/>
    </source>
</evidence>
<reference evidence="3" key="1">
    <citation type="submission" date="2016-10" db="EMBL/GenBank/DDBJ databases">
        <authorList>
            <person name="Varghese N."/>
            <person name="Submissions S."/>
        </authorList>
    </citation>
    <scope>NUCLEOTIDE SEQUENCE [LARGE SCALE GENOMIC DNA]</scope>
    <source>
        <strain evidence="3">DSM 29303</strain>
    </source>
</reference>
<name>A0A1H3AQS8_9RHOB</name>
<evidence type="ECO:0000313" key="2">
    <source>
        <dbReference type="EMBL" id="SDX31955.1"/>
    </source>
</evidence>
<organism evidence="2 3">
    <name type="scientific">Paracoccus sanguinis</name>
    <dbReference type="NCBI Taxonomy" id="1545044"/>
    <lineage>
        <taxon>Bacteria</taxon>
        <taxon>Pseudomonadati</taxon>
        <taxon>Pseudomonadota</taxon>
        <taxon>Alphaproteobacteria</taxon>
        <taxon>Rhodobacterales</taxon>
        <taxon>Paracoccaceae</taxon>
        <taxon>Paracoccus</taxon>
    </lineage>
</organism>